<evidence type="ECO:0000256" key="1">
    <source>
        <dbReference type="SAM" id="SignalP"/>
    </source>
</evidence>
<dbReference type="RefSeq" id="WP_096430110.1">
    <property type="nucleotide sequence ID" value="NZ_AP018042.1"/>
</dbReference>
<keyword evidence="1" id="KW-0732">Signal</keyword>
<dbReference type="Pfam" id="PF25290">
    <property type="entry name" value="CGLA_M"/>
    <property type="match status" value="1"/>
</dbReference>
<sequence length="882" mass="100454">MIKYVSTLLLLFLVSFSHAENFTIEGNSIQNIVNAKVKGENVYYISELDGSVSCYDTSGEKIWRNPTQSPAVLFEIEAADINNDGNDDLLVASGDGHIYCWGSNGKLLWKFKPEHRVRFSEIAVLKDSNKPRIYAGGNDYQLYELSAKGKLLSKTKIEGVVRKIEIGDFLEEDRNTIFVMTYAHDKYRWDFMGFIDPDSKQVLSSLDYKKNKVKIWSKFMVNDLSVADIDGDNRDDLLFFGHANSAVFKAWNGEFKEIVSFVGKAKDKQRYAHAIGTSLLPNKNQIVMQYGGISYLLNSKGEMLQTWGERHVGIIFNDLLYQADTDELICAGQVGGGNGIYTYSLQKKNWWKSKQQLQGRMTEVNGNLNKLYQQTLNFTPPVYQKPSSKEWLMITRAQMNAEVENLNGAEIKIIEQYSWKENTDRSDLVAKIGKDAIKKDRRGKYNLTREEIVNMAKEKEANNIPFAVWAGHGNDPFYLRIETLEAILEVAPNTCYGFVYAEMDNTKDPRVHHFINEYVPRLAKACRKNGKAKLYFRYKNMFWAASSHQEPWKGLFFSGKYNDILVPASEDTSSRTQDINFVGRVGMFAGNYVDDFCMRLVDDNPTSWRPLTPGGQRSVSPYLRTGVMLAAYGARTGLLFNNQYLEKPGLNILYALMKSGALPIVEREDILSIGSWHLIKDVDEKLVHSVDDHHNLLQYSEEDENAVVSLAQMHWAGTSLPDHDFSKLALGVEYRWMNYMPKMPHGMVPMAPIEMQAKFKKEKIPYFVSDCKVGYDGSTKIEAKQFGPVIKEVVEVGEEKMLIAVKGASWSVVRLDKNHVRVILVDPGYIDPQDREVEINFQHRKPVKVNDILSKEDLEVKNEKCKVIVPAGSIRLIDVTYK</sequence>
<evidence type="ECO:0000313" key="6">
    <source>
        <dbReference type="Proteomes" id="UP000218267"/>
    </source>
</evidence>
<evidence type="ECO:0000259" key="3">
    <source>
        <dbReference type="Pfam" id="PF25291"/>
    </source>
</evidence>
<reference evidence="6" key="2">
    <citation type="journal article" date="2020" name="Antonie Van Leeuwenhoek">
        <title>Labilibaculum antarcticum sp. nov., a novel facultative anaerobic, psychrotorelant bacterium isolated from marine sediment of Antarctica.</title>
        <authorList>
            <person name="Watanabe M."/>
            <person name="Kojima H."/>
            <person name="Fukui M."/>
        </authorList>
    </citation>
    <scope>NUCLEOTIDE SEQUENCE [LARGE SCALE GENOMIC DNA]</scope>
    <source>
        <strain evidence="6">SPP2</strain>
    </source>
</reference>
<reference evidence="5 6" key="1">
    <citation type="journal article" date="2018" name="Mar. Genomics">
        <title>Complete genome sequence of Marinifilaceae bacterium strain SPP2, isolated from the Antarctic marine sediment.</title>
        <authorList>
            <person name="Watanabe M."/>
            <person name="Kojima H."/>
            <person name="Fukui M."/>
        </authorList>
    </citation>
    <scope>NUCLEOTIDE SEQUENCE [LARGE SCALE GENOMIC DNA]</scope>
    <source>
        <strain evidence="5 6">SPP2</strain>
    </source>
</reference>
<dbReference type="EMBL" id="AP018042">
    <property type="protein sequence ID" value="BAX81105.1"/>
    <property type="molecule type" value="Genomic_DNA"/>
</dbReference>
<organism evidence="5 6">
    <name type="scientific">Labilibaculum antarcticum</name>
    <dbReference type="NCBI Taxonomy" id="1717717"/>
    <lineage>
        <taxon>Bacteria</taxon>
        <taxon>Pseudomonadati</taxon>
        <taxon>Bacteroidota</taxon>
        <taxon>Bacteroidia</taxon>
        <taxon>Marinilabiliales</taxon>
        <taxon>Marinifilaceae</taxon>
        <taxon>Labilibaculum</taxon>
    </lineage>
</organism>
<dbReference type="OrthoDB" id="972537at2"/>
<proteinExistence type="predicted"/>
<feature type="signal peptide" evidence="1">
    <location>
        <begin position="1"/>
        <end position="19"/>
    </location>
</feature>
<evidence type="ECO:0000313" key="5">
    <source>
        <dbReference type="EMBL" id="BAX81105.1"/>
    </source>
</evidence>
<keyword evidence="6" id="KW-1185">Reference proteome</keyword>
<dbReference type="InterPro" id="IPR011047">
    <property type="entry name" value="Quinoprotein_ADH-like_sf"/>
</dbReference>
<dbReference type="InterPro" id="IPR057422">
    <property type="entry name" value="CGLA_C"/>
</dbReference>
<protein>
    <recommendedName>
        <fullName evidence="7">Lambda-carrageenase</fullName>
    </recommendedName>
</protein>
<dbReference type="InterPro" id="IPR015943">
    <property type="entry name" value="WD40/YVTN_repeat-like_dom_sf"/>
</dbReference>
<name>A0A1Y1CL87_9BACT</name>
<feature type="chain" id="PRO_5012349818" description="Lambda-carrageenase" evidence="1">
    <location>
        <begin position="20"/>
        <end position="882"/>
    </location>
</feature>
<dbReference type="AlphaFoldDB" id="A0A1Y1CL87"/>
<dbReference type="Gene3D" id="2.130.10.10">
    <property type="entry name" value="YVTN repeat-like/Quinoprotein amine dehydrogenase"/>
    <property type="match status" value="1"/>
</dbReference>
<feature type="domain" description="Lambda-carrageenase beta-propeller" evidence="4">
    <location>
        <begin position="46"/>
        <end position="156"/>
    </location>
</feature>
<dbReference type="Gene3D" id="3.20.20.80">
    <property type="entry name" value="Glycosidases"/>
    <property type="match status" value="1"/>
</dbReference>
<accession>A0A1Y1CL87</accession>
<feature type="domain" description="Lambda-carrageenase C-terminal" evidence="3">
    <location>
        <begin position="808"/>
        <end position="879"/>
    </location>
</feature>
<evidence type="ECO:0000259" key="4">
    <source>
        <dbReference type="Pfam" id="PF25292"/>
    </source>
</evidence>
<gene>
    <name evidence="5" type="ORF">ALGA_2793</name>
</gene>
<dbReference type="Pfam" id="PF25291">
    <property type="entry name" value="CGLA_C"/>
    <property type="match status" value="1"/>
</dbReference>
<dbReference type="Proteomes" id="UP000218267">
    <property type="component" value="Chromosome"/>
</dbReference>
<evidence type="ECO:0000259" key="2">
    <source>
        <dbReference type="Pfam" id="PF25290"/>
    </source>
</evidence>
<dbReference type="SUPFAM" id="SSF50998">
    <property type="entry name" value="Quinoprotein alcohol dehydrogenase-like"/>
    <property type="match status" value="1"/>
</dbReference>
<feature type="domain" description="Lambda-carrageenase middle" evidence="2">
    <location>
        <begin position="434"/>
        <end position="759"/>
    </location>
</feature>
<dbReference type="InterPro" id="IPR057421">
    <property type="entry name" value="CGLA_M"/>
</dbReference>
<dbReference type="KEGG" id="mbas:ALGA_2793"/>
<dbReference type="Pfam" id="PF25292">
    <property type="entry name" value="Beta-prop_CGLA"/>
    <property type="match status" value="1"/>
</dbReference>
<evidence type="ECO:0008006" key="7">
    <source>
        <dbReference type="Google" id="ProtNLM"/>
    </source>
</evidence>
<dbReference type="InterPro" id="IPR057420">
    <property type="entry name" value="Beta-prop_CGLA"/>
</dbReference>